<dbReference type="AlphaFoldDB" id="A0A5R9GAU0"/>
<evidence type="ECO:0000256" key="3">
    <source>
        <dbReference type="ARBA" id="ARBA00023125"/>
    </source>
</evidence>
<accession>A0A5R9GAU0</accession>
<dbReference type="PANTHER" id="PTHR43214:SF24">
    <property type="entry name" value="TRANSCRIPTIONAL REGULATORY PROTEIN NARL-RELATED"/>
    <property type="match status" value="1"/>
</dbReference>
<dbReference type="GO" id="GO:0006355">
    <property type="term" value="P:regulation of DNA-templated transcription"/>
    <property type="evidence" value="ECO:0007669"/>
    <property type="project" value="InterPro"/>
</dbReference>
<proteinExistence type="predicted"/>
<dbReference type="InterPro" id="IPR039420">
    <property type="entry name" value="WalR-like"/>
</dbReference>
<dbReference type="EMBL" id="VCIW01000016">
    <property type="protein sequence ID" value="TLS50244.1"/>
    <property type="molecule type" value="Genomic_DNA"/>
</dbReference>
<keyword evidence="2" id="KW-0805">Transcription regulation</keyword>
<dbReference type="Pfam" id="PF00196">
    <property type="entry name" value="GerE"/>
    <property type="match status" value="1"/>
</dbReference>
<dbReference type="Pfam" id="PF00072">
    <property type="entry name" value="Response_reg"/>
    <property type="match status" value="1"/>
</dbReference>
<keyword evidence="4" id="KW-0804">Transcription</keyword>
<evidence type="ECO:0000313" key="9">
    <source>
        <dbReference type="Proteomes" id="UP000309676"/>
    </source>
</evidence>
<dbReference type="PANTHER" id="PTHR43214">
    <property type="entry name" value="TWO-COMPONENT RESPONSE REGULATOR"/>
    <property type="match status" value="1"/>
</dbReference>
<evidence type="ECO:0000256" key="2">
    <source>
        <dbReference type="ARBA" id="ARBA00023015"/>
    </source>
</evidence>
<dbReference type="CDD" id="cd17535">
    <property type="entry name" value="REC_NarL-like"/>
    <property type="match status" value="1"/>
</dbReference>
<dbReference type="Gene3D" id="3.40.50.2300">
    <property type="match status" value="1"/>
</dbReference>
<dbReference type="SUPFAM" id="SSF46894">
    <property type="entry name" value="C-terminal effector domain of the bipartite response regulators"/>
    <property type="match status" value="1"/>
</dbReference>
<dbReference type="InterPro" id="IPR058245">
    <property type="entry name" value="NreC/VraR/RcsB-like_REC"/>
</dbReference>
<dbReference type="SUPFAM" id="SSF52172">
    <property type="entry name" value="CheY-like"/>
    <property type="match status" value="1"/>
</dbReference>
<comment type="caution">
    <text evidence="8">The sequence shown here is derived from an EMBL/GenBank/DDBJ whole genome shotgun (WGS) entry which is preliminary data.</text>
</comment>
<evidence type="ECO:0000313" key="8">
    <source>
        <dbReference type="EMBL" id="TLS50244.1"/>
    </source>
</evidence>
<feature type="domain" description="HTH luxR-type" evidence="6">
    <location>
        <begin position="169"/>
        <end position="234"/>
    </location>
</feature>
<dbReference type="PROSITE" id="PS50043">
    <property type="entry name" value="HTH_LUXR_2"/>
    <property type="match status" value="1"/>
</dbReference>
<keyword evidence="1 5" id="KW-0597">Phosphoprotein</keyword>
<reference evidence="8 9" key="1">
    <citation type="submission" date="2019-05" db="EMBL/GenBank/DDBJ databases">
        <authorList>
            <person name="Narsing Rao M.P."/>
            <person name="Li W.J."/>
        </authorList>
    </citation>
    <scope>NUCLEOTIDE SEQUENCE [LARGE SCALE GENOMIC DNA]</scope>
    <source>
        <strain evidence="8 9">SYSU_K30003</strain>
    </source>
</reference>
<evidence type="ECO:0000256" key="4">
    <source>
        <dbReference type="ARBA" id="ARBA00023163"/>
    </source>
</evidence>
<dbReference type="SMART" id="SM00448">
    <property type="entry name" value="REC"/>
    <property type="match status" value="1"/>
</dbReference>
<dbReference type="PROSITE" id="PS00622">
    <property type="entry name" value="HTH_LUXR_1"/>
    <property type="match status" value="1"/>
</dbReference>
<name>A0A5R9GAU0_9BACL</name>
<protein>
    <submittedName>
        <fullName evidence="8">Response regulator transcription factor</fullName>
    </submittedName>
</protein>
<keyword evidence="9" id="KW-1185">Reference proteome</keyword>
<feature type="domain" description="Response regulatory" evidence="7">
    <location>
        <begin position="19"/>
        <end position="135"/>
    </location>
</feature>
<dbReference type="CDD" id="cd06170">
    <property type="entry name" value="LuxR_C_like"/>
    <property type="match status" value="1"/>
</dbReference>
<dbReference type="PROSITE" id="PS50110">
    <property type="entry name" value="RESPONSE_REGULATORY"/>
    <property type="match status" value="1"/>
</dbReference>
<dbReference type="GO" id="GO:0000160">
    <property type="term" value="P:phosphorelay signal transduction system"/>
    <property type="evidence" value="ECO:0007669"/>
    <property type="project" value="InterPro"/>
</dbReference>
<dbReference type="Proteomes" id="UP000309676">
    <property type="component" value="Unassembled WGS sequence"/>
</dbReference>
<evidence type="ECO:0000259" key="7">
    <source>
        <dbReference type="PROSITE" id="PS50110"/>
    </source>
</evidence>
<sequence>MSSGGEVTEERMVPMETKTIAIAEQQTLLREGIRKIIDLEPDLKVCATADNEEDLREAVLTLRPSAVVVDTSLHADGGIDLTAWIKERRPETKVILFATDIDEDDLLQSIAAGANGFLLKDIQWDDLLMQIRLVLKGQMFLPERLAAKLSNKLFRILTGERYGTRHVQSLLERFRLTEKEFEISLLMAKGLNNRQIAEALMYSDGTVRNYVSSVYEKIGVHDRAKAVIFLRDSGFQGKDETPGVLTARERVSIL</sequence>
<organism evidence="8 9">
    <name type="scientific">Paenibacillus antri</name>
    <dbReference type="NCBI Taxonomy" id="2582848"/>
    <lineage>
        <taxon>Bacteria</taxon>
        <taxon>Bacillati</taxon>
        <taxon>Bacillota</taxon>
        <taxon>Bacilli</taxon>
        <taxon>Bacillales</taxon>
        <taxon>Paenibacillaceae</taxon>
        <taxon>Paenibacillus</taxon>
    </lineage>
</organism>
<dbReference type="InterPro" id="IPR000792">
    <property type="entry name" value="Tscrpt_reg_LuxR_C"/>
</dbReference>
<evidence type="ECO:0000256" key="1">
    <source>
        <dbReference type="ARBA" id="ARBA00022553"/>
    </source>
</evidence>
<evidence type="ECO:0000259" key="6">
    <source>
        <dbReference type="PROSITE" id="PS50043"/>
    </source>
</evidence>
<dbReference type="PRINTS" id="PR00038">
    <property type="entry name" value="HTHLUXR"/>
</dbReference>
<dbReference type="SMART" id="SM00421">
    <property type="entry name" value="HTH_LUXR"/>
    <property type="match status" value="1"/>
</dbReference>
<dbReference type="InterPro" id="IPR001789">
    <property type="entry name" value="Sig_transdc_resp-reg_receiver"/>
</dbReference>
<keyword evidence="3" id="KW-0238">DNA-binding</keyword>
<gene>
    <name evidence="8" type="ORF">FE782_21500</name>
</gene>
<dbReference type="InterPro" id="IPR016032">
    <property type="entry name" value="Sig_transdc_resp-reg_C-effctor"/>
</dbReference>
<feature type="modified residue" description="4-aspartylphosphate" evidence="5">
    <location>
        <position position="70"/>
    </location>
</feature>
<dbReference type="GO" id="GO:0003677">
    <property type="term" value="F:DNA binding"/>
    <property type="evidence" value="ECO:0007669"/>
    <property type="project" value="UniProtKB-KW"/>
</dbReference>
<evidence type="ECO:0000256" key="5">
    <source>
        <dbReference type="PROSITE-ProRule" id="PRU00169"/>
    </source>
</evidence>
<dbReference type="InterPro" id="IPR011006">
    <property type="entry name" value="CheY-like_superfamily"/>
</dbReference>